<evidence type="ECO:0000313" key="8">
    <source>
        <dbReference type="EMBL" id="ORD93779.1"/>
    </source>
</evidence>
<dbReference type="InterPro" id="IPR022672">
    <property type="entry name" value="Hexokinase_N"/>
</dbReference>
<dbReference type="GO" id="GO:0005634">
    <property type="term" value="C:nucleus"/>
    <property type="evidence" value="ECO:0007669"/>
    <property type="project" value="TreeGrafter"/>
</dbReference>
<dbReference type="GO" id="GO:0016773">
    <property type="term" value="F:phosphotransferase activity, alcohol group as acceptor"/>
    <property type="evidence" value="ECO:0007669"/>
    <property type="project" value="InterPro"/>
</dbReference>
<proteinExistence type="inferred from homology"/>
<gene>
    <name evidence="8" type="primary">PTPA</name>
    <name evidence="8" type="ORF">ECANGB1_1545</name>
</gene>
<dbReference type="Gene3D" id="1.20.120.1150">
    <property type="match status" value="1"/>
</dbReference>
<dbReference type="EC" id="5.2.1.8" evidence="6"/>
<feature type="domain" description="Hexokinase N-terminal" evidence="7">
    <location>
        <begin position="333"/>
        <end position="431"/>
    </location>
</feature>
<dbReference type="Gene3D" id="3.30.420.40">
    <property type="match status" value="1"/>
</dbReference>
<dbReference type="GO" id="GO:0005524">
    <property type="term" value="F:ATP binding"/>
    <property type="evidence" value="ECO:0007669"/>
    <property type="project" value="InterPro"/>
</dbReference>
<dbReference type="GO" id="GO:0005975">
    <property type="term" value="P:carbohydrate metabolic process"/>
    <property type="evidence" value="ECO:0007669"/>
    <property type="project" value="InterPro"/>
</dbReference>
<comment type="function">
    <text evidence="6">PPIases accelerate the folding of proteins. It catalyzes the cis-trans isomerization of proline imidic peptide bonds in oligopeptides.</text>
</comment>
<protein>
    <recommendedName>
        <fullName evidence="6">Serine/threonine-protein phosphatase 2A activator</fullName>
        <ecNumber evidence="6">5.2.1.8</ecNumber>
    </recommendedName>
    <alternativeName>
        <fullName evidence="6">Phosphotyrosyl phosphatase activator</fullName>
    </alternativeName>
</protein>
<name>A0A1Y1S5R8_9MICR</name>
<dbReference type="GO" id="GO:0007052">
    <property type="term" value="P:mitotic spindle organization"/>
    <property type="evidence" value="ECO:0007669"/>
    <property type="project" value="TreeGrafter"/>
</dbReference>
<comment type="similarity">
    <text evidence="6">Belongs to the PTPA-type PPIase family.</text>
</comment>
<organism evidence="8 9">
    <name type="scientific">Enterospora canceri</name>
    <dbReference type="NCBI Taxonomy" id="1081671"/>
    <lineage>
        <taxon>Eukaryota</taxon>
        <taxon>Fungi</taxon>
        <taxon>Fungi incertae sedis</taxon>
        <taxon>Microsporidia</taxon>
        <taxon>Enterocytozoonidae</taxon>
        <taxon>Enterospora</taxon>
    </lineage>
</organism>
<keyword evidence="5 6" id="KW-0413">Isomerase</keyword>
<keyword evidence="9" id="KW-1185">Reference proteome</keyword>
<dbReference type="PANTHER" id="PTHR10012:SF5">
    <property type="entry name" value="SERINE_THREONINE-PROTEIN PHOSPHATASE 2A ACTIVATOR 2"/>
    <property type="match status" value="1"/>
</dbReference>
<evidence type="ECO:0000259" key="7">
    <source>
        <dbReference type="Pfam" id="PF00349"/>
    </source>
</evidence>
<evidence type="ECO:0000256" key="2">
    <source>
        <dbReference type="ARBA" id="ARBA00004496"/>
    </source>
</evidence>
<dbReference type="InterPro" id="IPR004327">
    <property type="entry name" value="Phstyr_phstse_ac"/>
</dbReference>
<dbReference type="AlphaFoldDB" id="A0A1Y1S5R8"/>
<dbReference type="GO" id="GO:0000159">
    <property type="term" value="C:protein phosphatase type 2A complex"/>
    <property type="evidence" value="ECO:0007669"/>
    <property type="project" value="TreeGrafter"/>
</dbReference>
<dbReference type="InterPro" id="IPR037218">
    <property type="entry name" value="PTPA_sf"/>
</dbReference>
<evidence type="ECO:0000256" key="5">
    <source>
        <dbReference type="ARBA" id="ARBA00023235"/>
    </source>
</evidence>
<reference evidence="8 9" key="1">
    <citation type="journal article" date="2017" name="Environ. Microbiol.">
        <title>Decay of the glycolytic pathway and adaptation to intranuclear parasitism within Enterocytozoonidae microsporidia.</title>
        <authorList>
            <person name="Wiredu Boakye D."/>
            <person name="Jaroenlak P."/>
            <person name="Prachumwat A."/>
            <person name="Williams T.A."/>
            <person name="Bateman K.S."/>
            <person name="Itsathitphaisarn O."/>
            <person name="Sritunyalucksana K."/>
            <person name="Paszkiewicz K.H."/>
            <person name="Moore K.A."/>
            <person name="Stentiford G.D."/>
            <person name="Williams B.A."/>
        </authorList>
    </citation>
    <scope>NUCLEOTIDE SEQUENCE [LARGE SCALE GENOMIC DNA]</scope>
    <source>
        <strain evidence="8 9">GB1</strain>
    </source>
</reference>
<dbReference type="Pfam" id="PF00349">
    <property type="entry name" value="Hexokinase_1"/>
    <property type="match status" value="1"/>
</dbReference>
<dbReference type="SUPFAM" id="SSF140984">
    <property type="entry name" value="PTPA-like"/>
    <property type="match status" value="1"/>
</dbReference>
<dbReference type="GO" id="GO:0008160">
    <property type="term" value="F:protein tyrosine phosphatase activator activity"/>
    <property type="evidence" value="ECO:0007669"/>
    <property type="project" value="TreeGrafter"/>
</dbReference>
<dbReference type="Pfam" id="PF03095">
    <property type="entry name" value="PTPA"/>
    <property type="match status" value="1"/>
</dbReference>
<comment type="caution">
    <text evidence="8">The sequence shown here is derived from an EMBL/GenBank/DDBJ whole genome shotgun (WGS) entry which is preliminary data.</text>
</comment>
<dbReference type="PANTHER" id="PTHR10012">
    <property type="entry name" value="SERINE/THREONINE-PROTEIN PHOSPHATASE 2A REGULATORY SUBUNIT B"/>
    <property type="match status" value="1"/>
</dbReference>
<dbReference type="InterPro" id="IPR043170">
    <property type="entry name" value="PTPA_C_lid"/>
</dbReference>
<dbReference type="SUPFAM" id="SSF53067">
    <property type="entry name" value="Actin-like ATPase domain"/>
    <property type="match status" value="1"/>
</dbReference>
<comment type="subcellular location">
    <subcellularLocation>
        <location evidence="2 6">Cytoplasm</location>
    </subcellularLocation>
</comment>
<keyword evidence="3 6" id="KW-0963">Cytoplasm</keyword>
<comment type="catalytic activity">
    <reaction evidence="1 6">
        <text>[protein]-peptidylproline (omega=180) = [protein]-peptidylproline (omega=0)</text>
        <dbReference type="Rhea" id="RHEA:16237"/>
        <dbReference type="Rhea" id="RHEA-COMP:10747"/>
        <dbReference type="Rhea" id="RHEA-COMP:10748"/>
        <dbReference type="ChEBI" id="CHEBI:83833"/>
        <dbReference type="ChEBI" id="CHEBI:83834"/>
        <dbReference type="EC" id="5.2.1.8"/>
    </reaction>
</comment>
<dbReference type="PRINTS" id="PR00475">
    <property type="entry name" value="HEXOKINASE"/>
</dbReference>
<dbReference type="EMBL" id="LWDP01000048">
    <property type="protein sequence ID" value="ORD93779.1"/>
    <property type="molecule type" value="Genomic_DNA"/>
</dbReference>
<dbReference type="InterPro" id="IPR043129">
    <property type="entry name" value="ATPase_NBD"/>
</dbReference>
<evidence type="ECO:0000313" key="9">
    <source>
        <dbReference type="Proteomes" id="UP000192639"/>
    </source>
</evidence>
<accession>A0A1Y1S5R8</accession>
<sequence>MTDCKIGYKNSKAQFTRTKAYTAIQKFIAEIDQGIKSTTDASDADQILPELKAAADIIEKTELSDEPTRFANRAMVDVIRKMEQIKPDNLYFMESFGNRVRMDYGTGHELNFLCYLFVLRDYDFTRNEDVDFVVENMKFYMESVRKFITKFNLEPAGSRGCWSIDDFSLLGCVFGSSLLVKQDEMSPFYRKHIDMWQMAVSNPNPLLRRILIQEPIKINKGMLRMYYESVLERFVVTQHFIYSSKLSDELIDYLFIMFCLVSNPGMMGLITLIVQVWASSTIMKGDKLDMDLDDNVEKVKGGVFHKFIEKHIEKEYDETHRREIPGPVATKRDAVAIDLGGSTLRISLFEYNKKEEIHHQKGLLEHKIENKVEERVEKYIQRHLDLFMATNSIKESEVDIFLTFSYDFTMISPNRIRLLDFSKIWQFPRVNEAEFEFTPYCIVNDSVAVVLSKYDPEMFNIAFVCGTGFNCCYAEDGMVVDTEMGMCEFGNTTLDSLLAGGNLVKVDGSFDLTDPLTKERLEKKLLLLKETILVVVRKKWNRSKKLNLILNGSVFKSGQKIIDEIADELECVITLSQNATLEFVMNM</sequence>
<dbReference type="GO" id="GO:0003755">
    <property type="term" value="F:peptidyl-prolyl cis-trans isomerase activity"/>
    <property type="evidence" value="ECO:0007669"/>
    <property type="project" value="UniProtKB-KW"/>
</dbReference>
<evidence type="ECO:0000256" key="3">
    <source>
        <dbReference type="ARBA" id="ARBA00022490"/>
    </source>
</evidence>
<dbReference type="GO" id="GO:0005737">
    <property type="term" value="C:cytoplasm"/>
    <property type="evidence" value="ECO:0007669"/>
    <property type="project" value="UniProtKB-SubCell"/>
</dbReference>
<evidence type="ECO:0000256" key="1">
    <source>
        <dbReference type="ARBA" id="ARBA00000971"/>
    </source>
</evidence>
<dbReference type="OrthoDB" id="16120at2759"/>
<dbReference type="Proteomes" id="UP000192639">
    <property type="component" value="Unassembled WGS sequence"/>
</dbReference>
<dbReference type="VEuPathDB" id="MicrosporidiaDB:ECANGB1_1545"/>
<evidence type="ECO:0000256" key="6">
    <source>
        <dbReference type="RuleBase" id="RU361210"/>
    </source>
</evidence>
<keyword evidence="4 6" id="KW-0697">Rotamase</keyword>
<evidence type="ECO:0000256" key="4">
    <source>
        <dbReference type="ARBA" id="ARBA00023110"/>
    </source>
</evidence>